<evidence type="ECO:0000256" key="2">
    <source>
        <dbReference type="ARBA" id="ARBA00022840"/>
    </source>
</evidence>
<accession>A0A411YFM8</accession>
<dbReference type="GO" id="GO:0005737">
    <property type="term" value="C:cytoplasm"/>
    <property type="evidence" value="ECO:0007669"/>
    <property type="project" value="TreeGrafter"/>
</dbReference>
<gene>
    <name evidence="4" type="ORF">ER308_10330</name>
</gene>
<dbReference type="PROSITE" id="PS00622">
    <property type="entry name" value="HTH_LUXR_1"/>
    <property type="match status" value="1"/>
</dbReference>
<dbReference type="InterPro" id="IPR016032">
    <property type="entry name" value="Sig_transdc_resp-reg_C-effctor"/>
</dbReference>
<name>A0A411YFM8_9ACTN</name>
<dbReference type="Pfam" id="PF13191">
    <property type="entry name" value="AAA_16"/>
    <property type="match status" value="1"/>
</dbReference>
<dbReference type="InterPro" id="IPR036388">
    <property type="entry name" value="WH-like_DNA-bd_sf"/>
</dbReference>
<dbReference type="SMART" id="SM00421">
    <property type="entry name" value="HTH_LUXR"/>
    <property type="match status" value="1"/>
</dbReference>
<dbReference type="Gene3D" id="3.40.50.300">
    <property type="entry name" value="P-loop containing nucleotide triphosphate hydrolases"/>
    <property type="match status" value="1"/>
</dbReference>
<dbReference type="Gene3D" id="1.10.10.10">
    <property type="entry name" value="Winged helix-like DNA-binding domain superfamily/Winged helix DNA-binding domain"/>
    <property type="match status" value="1"/>
</dbReference>
<dbReference type="InterPro" id="IPR027417">
    <property type="entry name" value="P-loop_NTPase"/>
</dbReference>
<dbReference type="EMBL" id="CP036402">
    <property type="protein sequence ID" value="QBI19917.1"/>
    <property type="molecule type" value="Genomic_DNA"/>
</dbReference>
<evidence type="ECO:0000313" key="5">
    <source>
        <dbReference type="Proteomes" id="UP000291469"/>
    </source>
</evidence>
<dbReference type="OrthoDB" id="4017436at2"/>
<organism evidence="4 5">
    <name type="scientific">Egibacter rhizosphaerae</name>
    <dbReference type="NCBI Taxonomy" id="1670831"/>
    <lineage>
        <taxon>Bacteria</taxon>
        <taxon>Bacillati</taxon>
        <taxon>Actinomycetota</taxon>
        <taxon>Nitriliruptoria</taxon>
        <taxon>Egibacterales</taxon>
        <taxon>Egibacteraceae</taxon>
        <taxon>Egibacter</taxon>
    </lineage>
</organism>
<dbReference type="AlphaFoldDB" id="A0A411YFM8"/>
<dbReference type="KEGG" id="erz:ER308_10330"/>
<keyword evidence="1" id="KW-0547">Nucleotide-binding</keyword>
<dbReference type="InterPro" id="IPR041664">
    <property type="entry name" value="AAA_16"/>
</dbReference>
<dbReference type="InterPro" id="IPR011990">
    <property type="entry name" value="TPR-like_helical_dom_sf"/>
</dbReference>
<keyword evidence="5" id="KW-1185">Reference proteome</keyword>
<dbReference type="GO" id="GO:0005524">
    <property type="term" value="F:ATP binding"/>
    <property type="evidence" value="ECO:0007669"/>
    <property type="project" value="UniProtKB-KW"/>
</dbReference>
<dbReference type="GO" id="GO:0004016">
    <property type="term" value="F:adenylate cyclase activity"/>
    <property type="evidence" value="ECO:0007669"/>
    <property type="project" value="TreeGrafter"/>
</dbReference>
<keyword evidence="2" id="KW-0067">ATP-binding</keyword>
<dbReference type="PANTHER" id="PTHR16305">
    <property type="entry name" value="TESTICULAR SOLUBLE ADENYLYL CYCLASE"/>
    <property type="match status" value="1"/>
</dbReference>
<reference evidence="4 5" key="1">
    <citation type="submission" date="2019-01" db="EMBL/GenBank/DDBJ databases">
        <title>Egibacter rhizosphaerae EGI 80759T.</title>
        <authorList>
            <person name="Chen D.-D."/>
            <person name="Tian Y."/>
            <person name="Jiao J.-Y."/>
            <person name="Zhang X.-T."/>
            <person name="Zhang Y.-G."/>
            <person name="Zhang Y."/>
            <person name="Xiao M."/>
            <person name="Shu W.-S."/>
            <person name="Li W.-J."/>
        </authorList>
    </citation>
    <scope>NUCLEOTIDE SEQUENCE [LARGE SCALE GENOMIC DNA]</scope>
    <source>
        <strain evidence="4 5">EGI 80759</strain>
    </source>
</reference>
<dbReference type="PANTHER" id="PTHR16305:SF35">
    <property type="entry name" value="TRANSCRIPTIONAL ACTIVATOR DOMAIN"/>
    <property type="match status" value="1"/>
</dbReference>
<feature type="domain" description="HTH luxR-type" evidence="3">
    <location>
        <begin position="806"/>
        <end position="871"/>
    </location>
</feature>
<dbReference type="SUPFAM" id="SSF52540">
    <property type="entry name" value="P-loop containing nucleoside triphosphate hydrolases"/>
    <property type="match status" value="1"/>
</dbReference>
<dbReference type="PRINTS" id="PR00038">
    <property type="entry name" value="HTHLUXR"/>
</dbReference>
<dbReference type="SUPFAM" id="SSF48452">
    <property type="entry name" value="TPR-like"/>
    <property type="match status" value="2"/>
</dbReference>
<dbReference type="RefSeq" id="WP_131154914.1">
    <property type="nucleotide sequence ID" value="NZ_CP036402.1"/>
</dbReference>
<dbReference type="Pfam" id="PF00196">
    <property type="entry name" value="GerE"/>
    <property type="match status" value="1"/>
</dbReference>
<dbReference type="SUPFAM" id="SSF46894">
    <property type="entry name" value="C-terminal effector domain of the bipartite response regulators"/>
    <property type="match status" value="1"/>
</dbReference>
<dbReference type="GO" id="GO:0006355">
    <property type="term" value="P:regulation of DNA-templated transcription"/>
    <property type="evidence" value="ECO:0007669"/>
    <property type="project" value="InterPro"/>
</dbReference>
<proteinExistence type="predicted"/>
<dbReference type="CDD" id="cd06170">
    <property type="entry name" value="LuxR_C_like"/>
    <property type="match status" value="1"/>
</dbReference>
<evidence type="ECO:0000313" key="4">
    <source>
        <dbReference type="EMBL" id="QBI19917.1"/>
    </source>
</evidence>
<dbReference type="Gene3D" id="1.25.40.10">
    <property type="entry name" value="Tetratricopeptide repeat domain"/>
    <property type="match status" value="2"/>
</dbReference>
<dbReference type="PROSITE" id="PS50043">
    <property type="entry name" value="HTH_LUXR_2"/>
    <property type="match status" value="1"/>
</dbReference>
<protein>
    <submittedName>
        <fullName evidence="4">Helix-turn-helix transcriptional regulator</fullName>
    </submittedName>
</protein>
<dbReference type="Proteomes" id="UP000291469">
    <property type="component" value="Chromosome"/>
</dbReference>
<dbReference type="InterPro" id="IPR000792">
    <property type="entry name" value="Tscrpt_reg_LuxR_C"/>
</dbReference>
<evidence type="ECO:0000259" key="3">
    <source>
        <dbReference type="PROSITE" id="PS50043"/>
    </source>
</evidence>
<dbReference type="GO" id="GO:0003677">
    <property type="term" value="F:DNA binding"/>
    <property type="evidence" value="ECO:0007669"/>
    <property type="project" value="InterPro"/>
</dbReference>
<sequence length="875" mass="93898">MDPDPVLYAASVELVEREGALAALGTWLGEASTGVGRLVLVAGEAGIGKTSLVRAFCDDRDDAARVWWGSCDALSTPRPLGPLYDIARTAHGELASLMASGASRHERFSGFLEALSWPLQPTIAVFEDVHWADDATRDLLVFVARRLTGVNALVVATYRDDEVGSDHPLRQVLGSVATLAAARRLALPRLSPSAVTGLATERNADGQQVYRVTGGNPFFVTEVLAGDTEQVPDTVTDAVLARAGRLSPSARSLLEVAAVVPDRVDPELVYTVATGGTEAIEACVQAGLLLTTGRSLRFRHELARLAVERSISVPRRLSLHAAVLGHLTEQPGADPARLAYHAEQAGDRDAVLAHAPVAGERASRLGAHREAAAHYERAVAHAEGIEPRVRAELFEHHADECTAIDEEAAALRSYDGAVTAWREVGDHERAATVLARRAYALWGVGRNGEARTSVEEAITLLESRPPGLALATAYTYSAHLHMLAREIPRAIELGQRAVGIAEDHHDIALLGRALNIVGAAQWFVDPDQAERTLARALEAAHRSGDDTIVGVVMRMLGSGSGEVRRYEVADHWLREGIRWCATHDLDIHGDYCLAWLARTCLELGRWTEADRLATDAANRPSQHAPTRIVALTTLGRLRVRRGDTDADEPLTEAWDLARATGDLQRLWPVAAGRAEAAWLAGRPDDIVGLVADTFELAVRLKQAWPVGELGFWLWCAGELRAPPEHAAGPFALQIAGDWRAAAAAWEQIGCPYEVAAALADGDDPDVLRRAFTILGGLGAAPLADRVAARLRGLGVHDLPRRPSRATVGNPEGLTGRQLEVLGQLGEGRTNAEIAAALHISPKTVGHHVSAILDKLGVADRREADRLARDRGLIGS</sequence>
<evidence type="ECO:0000256" key="1">
    <source>
        <dbReference type="ARBA" id="ARBA00022741"/>
    </source>
</evidence>